<dbReference type="EMBL" id="JBFXLT010000077">
    <property type="protein sequence ID" value="KAL2810108.1"/>
    <property type="molecule type" value="Genomic_DNA"/>
</dbReference>
<dbReference type="Gene3D" id="3.40.50.1820">
    <property type="entry name" value="alpha/beta hydrolase"/>
    <property type="match status" value="1"/>
</dbReference>
<dbReference type="Proteomes" id="UP001610334">
    <property type="component" value="Unassembled WGS sequence"/>
</dbReference>
<keyword evidence="4" id="KW-1185">Reference proteome</keyword>
<reference evidence="3 4" key="1">
    <citation type="submission" date="2024-07" db="EMBL/GenBank/DDBJ databases">
        <title>Section-level genome sequencing and comparative genomics of Aspergillus sections Usti and Cavernicolus.</title>
        <authorList>
            <consortium name="Lawrence Berkeley National Laboratory"/>
            <person name="Nybo J.L."/>
            <person name="Vesth T.C."/>
            <person name="Theobald S."/>
            <person name="Frisvad J.C."/>
            <person name="Larsen T.O."/>
            <person name="Kjaerboelling I."/>
            <person name="Rothschild-Mancinelli K."/>
            <person name="Lyhne E.K."/>
            <person name="Kogle M.E."/>
            <person name="Barry K."/>
            <person name="Clum A."/>
            <person name="Na H."/>
            <person name="Ledsgaard L."/>
            <person name="Lin J."/>
            <person name="Lipzen A."/>
            <person name="Kuo A."/>
            <person name="Riley R."/>
            <person name="Mondo S."/>
            <person name="Labutti K."/>
            <person name="Haridas S."/>
            <person name="Pangalinan J."/>
            <person name="Salamov A.A."/>
            <person name="Simmons B.A."/>
            <person name="Magnuson J.K."/>
            <person name="Chen J."/>
            <person name="Drula E."/>
            <person name="Henrissat B."/>
            <person name="Wiebenga A."/>
            <person name="Lubbers R.J."/>
            <person name="Gomes A.C."/>
            <person name="Makela M.R."/>
            <person name="Stajich J."/>
            <person name="Grigoriev I.V."/>
            <person name="Mortensen U.H."/>
            <person name="De Vries R.P."/>
            <person name="Baker S.E."/>
            <person name="Andersen M.R."/>
        </authorList>
    </citation>
    <scope>NUCLEOTIDE SEQUENCE [LARGE SCALE GENOMIC DNA]</scope>
    <source>
        <strain evidence="3 4">CBS 588.65</strain>
    </source>
</reference>
<feature type="domain" description="Serine hydrolase" evidence="2">
    <location>
        <begin position="2"/>
        <end position="191"/>
    </location>
</feature>
<dbReference type="Pfam" id="PF03959">
    <property type="entry name" value="FSH1"/>
    <property type="match status" value="1"/>
</dbReference>
<name>A0ABR4H3U0_9EURO</name>
<evidence type="ECO:0000313" key="3">
    <source>
        <dbReference type="EMBL" id="KAL2810108.1"/>
    </source>
</evidence>
<comment type="caution">
    <text evidence="3">The sequence shown here is derived from an EMBL/GenBank/DDBJ whole genome shotgun (WGS) entry which is preliminary data.</text>
</comment>
<evidence type="ECO:0000259" key="2">
    <source>
        <dbReference type="Pfam" id="PF03959"/>
    </source>
</evidence>
<gene>
    <name evidence="3" type="ORF">BJX63DRAFT_434628</name>
</gene>
<protein>
    <submittedName>
        <fullName evidence="3">Serine hydrolase FSH</fullName>
    </submittedName>
</protein>
<dbReference type="GO" id="GO:0016787">
    <property type="term" value="F:hydrolase activity"/>
    <property type="evidence" value="ECO:0007669"/>
    <property type="project" value="UniProtKB-KW"/>
</dbReference>
<sequence length="214" mass="23509">MRFLCLHGIGSNSRILQQQTAALRYELGNQHSYDFVEGTIPWDPDPVLKDDMLGDENTFTYLDPTSVESCLQAAQLFEQYVAAEGPYDGVIGFSLGANVALSWMIKCQRSGEPLPFKVGIFFSCAFPLRDVDALQQGRLASLVNVPGEYLDLPTAHIWGASDVGQEYAQYAYQACEASKRSVYVHSEGHEISAAPNDLITMVKAVNRAIGQAHS</sequence>
<proteinExistence type="predicted"/>
<organism evidence="3 4">
    <name type="scientific">Aspergillus granulosus</name>
    <dbReference type="NCBI Taxonomy" id="176169"/>
    <lineage>
        <taxon>Eukaryota</taxon>
        <taxon>Fungi</taxon>
        <taxon>Dikarya</taxon>
        <taxon>Ascomycota</taxon>
        <taxon>Pezizomycotina</taxon>
        <taxon>Eurotiomycetes</taxon>
        <taxon>Eurotiomycetidae</taxon>
        <taxon>Eurotiales</taxon>
        <taxon>Aspergillaceae</taxon>
        <taxon>Aspergillus</taxon>
        <taxon>Aspergillus subgen. Nidulantes</taxon>
    </lineage>
</organism>
<dbReference type="InterPro" id="IPR050593">
    <property type="entry name" value="LovG"/>
</dbReference>
<dbReference type="InterPro" id="IPR029058">
    <property type="entry name" value="AB_hydrolase_fold"/>
</dbReference>
<evidence type="ECO:0000313" key="4">
    <source>
        <dbReference type="Proteomes" id="UP001610334"/>
    </source>
</evidence>
<dbReference type="InterPro" id="IPR005645">
    <property type="entry name" value="FSH-like_dom"/>
</dbReference>
<evidence type="ECO:0000256" key="1">
    <source>
        <dbReference type="ARBA" id="ARBA00022801"/>
    </source>
</evidence>
<dbReference type="SUPFAM" id="SSF53474">
    <property type="entry name" value="alpha/beta-Hydrolases"/>
    <property type="match status" value="1"/>
</dbReference>
<accession>A0ABR4H3U0</accession>
<dbReference type="PANTHER" id="PTHR48070">
    <property type="entry name" value="ESTERASE OVCA2"/>
    <property type="match status" value="1"/>
</dbReference>
<dbReference type="PANTHER" id="PTHR48070:SF4">
    <property type="entry name" value="ESTERASE ALNB"/>
    <property type="match status" value="1"/>
</dbReference>
<keyword evidence="1 3" id="KW-0378">Hydrolase</keyword>